<accession>W5TJI6</accession>
<proteinExistence type="predicted"/>
<protein>
    <submittedName>
        <fullName evidence="3">Uncharacterized protein</fullName>
    </submittedName>
</protein>
<dbReference type="KEGG" id="nno:NONO_c45730"/>
<feature type="region of interest" description="Disordered" evidence="1">
    <location>
        <begin position="1"/>
        <end position="23"/>
    </location>
</feature>
<feature type="region of interest" description="Disordered" evidence="1">
    <location>
        <begin position="66"/>
        <end position="96"/>
    </location>
</feature>
<name>W5TJI6_9NOCA</name>
<dbReference type="eggNOG" id="ENOG5033TUN">
    <property type="taxonomic scope" value="Bacteria"/>
</dbReference>
<gene>
    <name evidence="3" type="ORF">NONO_c45730</name>
</gene>
<feature type="transmembrane region" description="Helical" evidence="2">
    <location>
        <begin position="44"/>
        <end position="63"/>
    </location>
</feature>
<keyword evidence="2" id="KW-0472">Membrane</keyword>
<dbReference type="PATRIC" id="fig|1415166.3.peg.4699"/>
<dbReference type="HOGENOM" id="CLU_108901_0_0_11"/>
<keyword evidence="2" id="KW-1133">Transmembrane helix</keyword>
<organism evidence="3 4">
    <name type="scientific">Nocardia nova SH22a</name>
    <dbReference type="NCBI Taxonomy" id="1415166"/>
    <lineage>
        <taxon>Bacteria</taxon>
        <taxon>Bacillati</taxon>
        <taxon>Actinomycetota</taxon>
        <taxon>Actinomycetes</taxon>
        <taxon>Mycobacteriales</taxon>
        <taxon>Nocardiaceae</taxon>
        <taxon>Nocardia</taxon>
    </lineage>
</organism>
<reference evidence="3 4" key="1">
    <citation type="journal article" date="2014" name="Appl. Environ. Microbiol.">
        <title>Insights into the Microbial Degradation of Rubber and Gutta-Percha by Analysis of the Complete Genome of Nocardia nova SH22a.</title>
        <authorList>
            <person name="Luo Q."/>
            <person name="Hiessl S."/>
            <person name="Poehlein A."/>
            <person name="Daniel R."/>
            <person name="Steinbuchel A."/>
        </authorList>
    </citation>
    <scope>NUCLEOTIDE SEQUENCE [LARGE SCALE GENOMIC DNA]</scope>
    <source>
        <strain evidence="3">SH22a</strain>
    </source>
</reference>
<evidence type="ECO:0000313" key="4">
    <source>
        <dbReference type="Proteomes" id="UP000019150"/>
    </source>
</evidence>
<evidence type="ECO:0000313" key="3">
    <source>
        <dbReference type="EMBL" id="AHH19357.1"/>
    </source>
</evidence>
<dbReference type="STRING" id="1415166.NONO_c45730"/>
<dbReference type="EMBL" id="CP006850">
    <property type="protein sequence ID" value="AHH19357.1"/>
    <property type="molecule type" value="Genomic_DNA"/>
</dbReference>
<evidence type="ECO:0000256" key="1">
    <source>
        <dbReference type="SAM" id="MobiDB-lite"/>
    </source>
</evidence>
<feature type="compositionally biased region" description="Polar residues" evidence="1">
    <location>
        <begin position="72"/>
        <end position="81"/>
    </location>
</feature>
<dbReference type="AlphaFoldDB" id="W5TJI6"/>
<evidence type="ECO:0000256" key="2">
    <source>
        <dbReference type="SAM" id="Phobius"/>
    </source>
</evidence>
<keyword evidence="2" id="KW-0812">Transmembrane</keyword>
<sequence>MRSPHSGHAETTGAPGATARVAGRITWRQCPASREPGRRPTARTVYANLVVILVVSVALLTGACASRGDGSGTTPVPSTPRQLEAAPAPDPGTPDGVAVAALREIFTWYPASESQGASLARARKWLGPSLLHTLDTPADGATPNPSLQWGEWGRAGVRVEAFAFASGESAPTTTDPDHRQFKIGIEQTAVHPDGARDTLPPSTVIATVVHTPDGWRLDGFR</sequence>
<keyword evidence="4" id="KW-1185">Reference proteome</keyword>
<dbReference type="Proteomes" id="UP000019150">
    <property type="component" value="Chromosome"/>
</dbReference>